<proteinExistence type="predicted"/>
<keyword evidence="2" id="KW-0963">Cytoplasm</keyword>
<evidence type="ECO:0000256" key="3">
    <source>
        <dbReference type="ARBA" id="ARBA00022553"/>
    </source>
</evidence>
<comment type="subcellular location">
    <subcellularLocation>
        <location evidence="1">Cytoplasm</location>
    </subcellularLocation>
</comment>
<dbReference type="PROSITE" id="PS50110">
    <property type="entry name" value="RESPONSE_REGULATORY"/>
    <property type="match status" value="1"/>
</dbReference>
<dbReference type="GO" id="GO:0005829">
    <property type="term" value="C:cytosol"/>
    <property type="evidence" value="ECO:0007669"/>
    <property type="project" value="TreeGrafter"/>
</dbReference>
<evidence type="ECO:0000259" key="11">
    <source>
        <dbReference type="PROSITE" id="PS50110"/>
    </source>
</evidence>
<evidence type="ECO:0000256" key="2">
    <source>
        <dbReference type="ARBA" id="ARBA00022490"/>
    </source>
</evidence>
<dbReference type="GO" id="GO:0000156">
    <property type="term" value="F:phosphorelay response regulator activity"/>
    <property type="evidence" value="ECO:0007669"/>
    <property type="project" value="TreeGrafter"/>
</dbReference>
<dbReference type="InterPro" id="IPR011006">
    <property type="entry name" value="CheY-like_superfamily"/>
</dbReference>
<feature type="domain" description="Response regulatory" evidence="11">
    <location>
        <begin position="30"/>
        <end position="143"/>
    </location>
</feature>
<dbReference type="Gene3D" id="1.10.10.10">
    <property type="entry name" value="Winged helix-like DNA-binding domain superfamily/Winged helix DNA-binding domain"/>
    <property type="match status" value="1"/>
</dbReference>
<feature type="modified residue" description="4-aspartylphosphate" evidence="8">
    <location>
        <position position="79"/>
    </location>
</feature>
<gene>
    <name evidence="13" type="ORF">J3U87_16440</name>
</gene>
<evidence type="ECO:0000313" key="13">
    <source>
        <dbReference type="EMBL" id="QTD54406.1"/>
    </source>
</evidence>
<evidence type="ECO:0000256" key="6">
    <source>
        <dbReference type="ARBA" id="ARBA00023125"/>
    </source>
</evidence>
<keyword evidence="4" id="KW-0902">Two-component regulatory system</keyword>
<keyword evidence="14" id="KW-1185">Reference proteome</keyword>
<dbReference type="InterPro" id="IPR001867">
    <property type="entry name" value="OmpR/PhoB-type_DNA-bd"/>
</dbReference>
<dbReference type="SUPFAM" id="SSF46894">
    <property type="entry name" value="C-terminal effector domain of the bipartite response regulators"/>
    <property type="match status" value="1"/>
</dbReference>
<accession>A0A8A4TWR9</accession>
<dbReference type="FunFam" id="3.40.50.2300:FF:000001">
    <property type="entry name" value="DNA-binding response regulator PhoB"/>
    <property type="match status" value="1"/>
</dbReference>
<dbReference type="GO" id="GO:0000976">
    <property type="term" value="F:transcription cis-regulatory region binding"/>
    <property type="evidence" value="ECO:0007669"/>
    <property type="project" value="TreeGrafter"/>
</dbReference>
<dbReference type="Gene3D" id="3.40.50.2300">
    <property type="match status" value="1"/>
</dbReference>
<dbReference type="Gene3D" id="6.10.250.690">
    <property type="match status" value="1"/>
</dbReference>
<dbReference type="InterPro" id="IPR039420">
    <property type="entry name" value="WalR-like"/>
</dbReference>
<dbReference type="InterPro" id="IPR036388">
    <property type="entry name" value="WH-like_DNA-bd_sf"/>
</dbReference>
<evidence type="ECO:0000256" key="10">
    <source>
        <dbReference type="SAM" id="MobiDB-lite"/>
    </source>
</evidence>
<feature type="compositionally biased region" description="Basic residues" evidence="10">
    <location>
        <begin position="1"/>
        <end position="10"/>
    </location>
</feature>
<dbReference type="GO" id="GO:0006355">
    <property type="term" value="P:regulation of DNA-templated transcription"/>
    <property type="evidence" value="ECO:0007669"/>
    <property type="project" value="InterPro"/>
</dbReference>
<feature type="DNA-binding region" description="OmpR/PhoB-type" evidence="9">
    <location>
        <begin position="158"/>
        <end position="257"/>
    </location>
</feature>
<evidence type="ECO:0000256" key="7">
    <source>
        <dbReference type="ARBA" id="ARBA00023163"/>
    </source>
</evidence>
<name>A0A8A4TWR9_SULCO</name>
<evidence type="ECO:0000256" key="8">
    <source>
        <dbReference type="PROSITE-ProRule" id="PRU00169"/>
    </source>
</evidence>
<dbReference type="PROSITE" id="PS51755">
    <property type="entry name" value="OMPR_PHOB"/>
    <property type="match status" value="1"/>
</dbReference>
<sequence>MSPAKTRSRPASHGADRAETSPAETARRARILIVEDDPRLGRYLVTFLAQQGYQVDLVDDGCRAAEIIPVEQPDLVVLDLMLPGKDGLTICREVRTRYDGLILMFTARDGTVNQVVGLEMGADEYLIKPVEPELLAAKVRALLRRRPPVPGAESSSSRDTLRFDGLEVDRTARTVMLDGRSVSLTCAEFELLVLLAERAGEVLSRDEILMATRGIEYDGLDRGVDVKIAQLRRKLDDRSHPPRRIKTVRARGYVLVPSAW</sequence>
<dbReference type="Pfam" id="PF00486">
    <property type="entry name" value="Trans_reg_C"/>
    <property type="match status" value="1"/>
</dbReference>
<evidence type="ECO:0000256" key="4">
    <source>
        <dbReference type="ARBA" id="ARBA00023012"/>
    </source>
</evidence>
<dbReference type="SUPFAM" id="SSF52172">
    <property type="entry name" value="CheY-like"/>
    <property type="match status" value="1"/>
</dbReference>
<keyword evidence="6 9" id="KW-0238">DNA-binding</keyword>
<feature type="region of interest" description="Disordered" evidence="10">
    <location>
        <begin position="1"/>
        <end position="23"/>
    </location>
</feature>
<keyword evidence="3 8" id="KW-0597">Phosphoprotein</keyword>
<evidence type="ECO:0000256" key="9">
    <source>
        <dbReference type="PROSITE-ProRule" id="PRU01091"/>
    </source>
</evidence>
<dbReference type="InterPro" id="IPR001789">
    <property type="entry name" value="Sig_transdc_resp-reg_receiver"/>
</dbReference>
<dbReference type="FunFam" id="1.10.10.10:FF:000099">
    <property type="entry name" value="Two-component system response regulator TorR"/>
    <property type="match status" value="1"/>
</dbReference>
<dbReference type="AlphaFoldDB" id="A0A8A4TWR9"/>
<evidence type="ECO:0000256" key="1">
    <source>
        <dbReference type="ARBA" id="ARBA00004496"/>
    </source>
</evidence>
<dbReference type="CDD" id="cd00383">
    <property type="entry name" value="trans_reg_C"/>
    <property type="match status" value="1"/>
</dbReference>
<feature type="domain" description="OmpR/PhoB-type" evidence="12">
    <location>
        <begin position="158"/>
        <end position="257"/>
    </location>
</feature>
<dbReference type="SMART" id="SM00862">
    <property type="entry name" value="Trans_reg_C"/>
    <property type="match status" value="1"/>
</dbReference>
<dbReference type="InterPro" id="IPR016032">
    <property type="entry name" value="Sig_transdc_resp-reg_C-effctor"/>
</dbReference>
<protein>
    <submittedName>
        <fullName evidence="13">Response regulator</fullName>
    </submittedName>
</protein>
<dbReference type="KEGG" id="scor:J3U87_16440"/>
<dbReference type="Proteomes" id="UP000663929">
    <property type="component" value="Chromosome"/>
</dbReference>
<dbReference type="EMBL" id="CP071793">
    <property type="protein sequence ID" value="QTD54406.1"/>
    <property type="molecule type" value="Genomic_DNA"/>
</dbReference>
<dbReference type="Pfam" id="PF00072">
    <property type="entry name" value="Response_reg"/>
    <property type="match status" value="1"/>
</dbReference>
<evidence type="ECO:0000259" key="12">
    <source>
        <dbReference type="PROSITE" id="PS51755"/>
    </source>
</evidence>
<dbReference type="SMART" id="SM00448">
    <property type="entry name" value="REC"/>
    <property type="match status" value="1"/>
</dbReference>
<evidence type="ECO:0000313" key="14">
    <source>
        <dbReference type="Proteomes" id="UP000663929"/>
    </source>
</evidence>
<keyword evidence="7" id="KW-0804">Transcription</keyword>
<organism evidence="13 14">
    <name type="scientific">Sulfidibacter corallicola</name>
    <dbReference type="NCBI Taxonomy" id="2818388"/>
    <lineage>
        <taxon>Bacteria</taxon>
        <taxon>Pseudomonadati</taxon>
        <taxon>Acidobacteriota</taxon>
        <taxon>Holophagae</taxon>
        <taxon>Acanthopleuribacterales</taxon>
        <taxon>Acanthopleuribacteraceae</taxon>
        <taxon>Sulfidibacter</taxon>
    </lineage>
</organism>
<dbReference type="PANTHER" id="PTHR48111:SF47">
    <property type="entry name" value="TRANSCRIPTIONAL REGULATORY PROTEIN RSTA"/>
    <property type="match status" value="1"/>
</dbReference>
<dbReference type="GO" id="GO:0032993">
    <property type="term" value="C:protein-DNA complex"/>
    <property type="evidence" value="ECO:0007669"/>
    <property type="project" value="TreeGrafter"/>
</dbReference>
<keyword evidence="5" id="KW-0805">Transcription regulation</keyword>
<reference evidence="13" key="1">
    <citation type="submission" date="2021-03" db="EMBL/GenBank/DDBJ databases">
        <title>Acanthopleuribacteraceae sp. M133.</title>
        <authorList>
            <person name="Wang G."/>
        </authorList>
    </citation>
    <scope>NUCLEOTIDE SEQUENCE</scope>
    <source>
        <strain evidence="13">M133</strain>
    </source>
</reference>
<dbReference type="PANTHER" id="PTHR48111">
    <property type="entry name" value="REGULATOR OF RPOS"/>
    <property type="match status" value="1"/>
</dbReference>
<evidence type="ECO:0000256" key="5">
    <source>
        <dbReference type="ARBA" id="ARBA00023015"/>
    </source>
</evidence>